<dbReference type="EMBL" id="CAJMWX010001042">
    <property type="protein sequence ID" value="CAE6451862.1"/>
    <property type="molecule type" value="Genomic_DNA"/>
</dbReference>
<reference evidence="3" key="1">
    <citation type="submission" date="2021-01" db="EMBL/GenBank/DDBJ databases">
        <authorList>
            <person name="Kaushik A."/>
        </authorList>
    </citation>
    <scope>NUCLEOTIDE SEQUENCE</scope>
    <source>
        <strain evidence="3">AG4-R118</strain>
    </source>
</reference>
<dbReference type="InterPro" id="IPR036047">
    <property type="entry name" value="F-box-like_dom_sf"/>
</dbReference>
<comment type="caution">
    <text evidence="3">The sequence shown here is derived from an EMBL/GenBank/DDBJ whole genome shotgun (WGS) entry which is preliminary data.</text>
</comment>
<dbReference type="InterPro" id="IPR001810">
    <property type="entry name" value="F-box_dom"/>
</dbReference>
<dbReference type="AlphaFoldDB" id="A0A8H3BBW1"/>
<accession>A0A8H3BBW1</accession>
<protein>
    <recommendedName>
        <fullName evidence="2">F-box domain-containing protein</fullName>
    </recommendedName>
</protein>
<feature type="region of interest" description="Disordered" evidence="1">
    <location>
        <begin position="33"/>
        <end position="60"/>
    </location>
</feature>
<dbReference type="PROSITE" id="PS50181">
    <property type="entry name" value="FBOX"/>
    <property type="match status" value="1"/>
</dbReference>
<dbReference type="SUPFAM" id="SSF81383">
    <property type="entry name" value="F-box domain"/>
    <property type="match status" value="1"/>
</dbReference>
<dbReference type="Proteomes" id="UP000663888">
    <property type="component" value="Unassembled WGS sequence"/>
</dbReference>
<evidence type="ECO:0000259" key="2">
    <source>
        <dbReference type="PROSITE" id="PS50181"/>
    </source>
</evidence>
<name>A0A8H3BBW1_9AGAM</name>
<proteinExistence type="predicted"/>
<evidence type="ECO:0000313" key="3">
    <source>
        <dbReference type="EMBL" id="CAE6451862.1"/>
    </source>
</evidence>
<feature type="domain" description="F-box" evidence="2">
    <location>
        <begin position="68"/>
        <end position="117"/>
    </location>
</feature>
<gene>
    <name evidence="3" type="ORF">RDB_LOCUS70974</name>
</gene>
<sequence>MVTYSIPTSVINQLIIVNRNHDQSTTVDHIKDETGLIGGRSSPGPSPRKMARHESPVQVAPASHSPLDKIFLDLPLELLLEIAMYLRPLDLIRLSRVGKTIHGLLVSRSASWIWRVALRAVDALPPISTDLPEALLAALLFLAECTICGKYTDEDINFFLQVKLCSECRSTDLVPATGMFAKLLFVSTSKHQGSAFSGTSPKLSNVCLRGDYDKIKSKHDALQATRNSQALKSWIDEQVEAVDSRSKSARLLVKWFKTWSKRRRTDPGLSKRERRRLTCARVADVDARMTMMGYQRSELRHLRTLERKKWREWVANSEPLDDHAWELILPHLLHHLEEYRKRLRRSERQPALNSISSRIQDRLKSISCIQSQFDIEEWALLSTSPRNSPIPESIDNYASLLENDITLPSFPHNNDIPLICPEVQAAMEAPIPNETFELEIQTKDGDIEHAAQAWRDVLELTLLNLLPADTRPAQVGTSEYKLIIGTGGDARPLDLLSVGCRKLLRADSIFCLGWPILGYSGERLLYYPEDFRGGFKMSDRTNLQYHSEATKIARALLCAIGLPDASYIAMNTVPRLYQCSRCEDKPIFYLWKELLRHYLIKAGVIRSAIQGWGGLGSSKTKDPDALMHDVDSVDSDKPLVQLVDAAVYFPALSATANQDHFVCLLCLQANHPADTHKGGDNIQYYFQNVHNINEPIEGVHYVFITPDLLFTST</sequence>
<organism evidence="3 4">
    <name type="scientific">Rhizoctonia solani</name>
    <dbReference type="NCBI Taxonomy" id="456999"/>
    <lineage>
        <taxon>Eukaryota</taxon>
        <taxon>Fungi</taxon>
        <taxon>Dikarya</taxon>
        <taxon>Basidiomycota</taxon>
        <taxon>Agaricomycotina</taxon>
        <taxon>Agaricomycetes</taxon>
        <taxon>Cantharellales</taxon>
        <taxon>Ceratobasidiaceae</taxon>
        <taxon>Rhizoctonia</taxon>
    </lineage>
</organism>
<evidence type="ECO:0000256" key="1">
    <source>
        <dbReference type="SAM" id="MobiDB-lite"/>
    </source>
</evidence>
<evidence type="ECO:0000313" key="4">
    <source>
        <dbReference type="Proteomes" id="UP000663888"/>
    </source>
</evidence>